<reference evidence="4" key="1">
    <citation type="submission" date="2021-01" db="EMBL/GenBank/DDBJ databases">
        <authorList>
            <person name="Corre E."/>
            <person name="Pelletier E."/>
            <person name="Niang G."/>
            <person name="Scheremetjew M."/>
            <person name="Finn R."/>
            <person name="Kale V."/>
            <person name="Holt S."/>
            <person name="Cochrane G."/>
            <person name="Meng A."/>
            <person name="Brown T."/>
            <person name="Cohen L."/>
        </authorList>
    </citation>
    <scope>NUCLEOTIDE SEQUENCE</scope>
    <source>
        <strain evidence="4">CCMP125</strain>
    </source>
</reference>
<proteinExistence type="predicted"/>
<feature type="compositionally biased region" description="Polar residues" evidence="2">
    <location>
        <begin position="49"/>
        <end position="61"/>
    </location>
</feature>
<feature type="compositionally biased region" description="Polar residues" evidence="2">
    <location>
        <begin position="1"/>
        <end position="12"/>
    </location>
</feature>
<feature type="compositionally biased region" description="Polar residues" evidence="2">
    <location>
        <begin position="318"/>
        <end position="327"/>
    </location>
</feature>
<feature type="compositionally biased region" description="Basic residues" evidence="2">
    <location>
        <begin position="147"/>
        <end position="160"/>
    </location>
</feature>
<feature type="region of interest" description="Disordered" evidence="2">
    <location>
        <begin position="1"/>
        <end position="24"/>
    </location>
</feature>
<dbReference type="PANTHER" id="PTHR33418:SF1">
    <property type="entry name" value="HELICASE-ASSOCIATED DOMAIN-CONTAINING PROTEIN"/>
    <property type="match status" value="1"/>
</dbReference>
<feature type="region of interest" description="Disordered" evidence="2">
    <location>
        <begin position="38"/>
        <end position="90"/>
    </location>
</feature>
<feature type="domain" description="Helicase-associated" evidence="3">
    <location>
        <begin position="212"/>
        <end position="256"/>
    </location>
</feature>
<protein>
    <recommendedName>
        <fullName evidence="3">Helicase-associated domain-containing protein</fullName>
    </recommendedName>
</protein>
<gene>
    <name evidence="4" type="ORF">APAL1065_LOCUS21132</name>
</gene>
<name>A0A7S3DUQ4_9STRA</name>
<accession>A0A7S3DUQ4</accession>
<dbReference type="PANTHER" id="PTHR33418">
    <property type="entry name" value="HELICASE-ASSOCIATED"/>
    <property type="match status" value="1"/>
</dbReference>
<feature type="region of interest" description="Disordered" evidence="2">
    <location>
        <begin position="123"/>
        <end position="211"/>
    </location>
</feature>
<feature type="compositionally biased region" description="Pro residues" evidence="2">
    <location>
        <begin position="15"/>
        <end position="24"/>
    </location>
</feature>
<feature type="region of interest" description="Disordered" evidence="2">
    <location>
        <begin position="301"/>
        <end position="327"/>
    </location>
</feature>
<feature type="compositionally biased region" description="Low complexity" evidence="2">
    <location>
        <begin position="123"/>
        <end position="138"/>
    </location>
</feature>
<feature type="coiled-coil region" evidence="1">
    <location>
        <begin position="247"/>
        <end position="282"/>
    </location>
</feature>
<dbReference type="Pfam" id="PF03457">
    <property type="entry name" value="HA"/>
    <property type="match status" value="2"/>
</dbReference>
<organism evidence="4">
    <name type="scientific">Entomoneis paludosa</name>
    <dbReference type="NCBI Taxonomy" id="265537"/>
    <lineage>
        <taxon>Eukaryota</taxon>
        <taxon>Sar</taxon>
        <taxon>Stramenopiles</taxon>
        <taxon>Ochrophyta</taxon>
        <taxon>Bacillariophyta</taxon>
        <taxon>Bacillariophyceae</taxon>
        <taxon>Bacillariophycidae</taxon>
        <taxon>Entomoneidaceae</taxon>
        <taxon>Entomoneis</taxon>
    </lineage>
</organism>
<evidence type="ECO:0000259" key="3">
    <source>
        <dbReference type="Pfam" id="PF03457"/>
    </source>
</evidence>
<dbReference type="AlphaFoldDB" id="A0A7S3DUQ4"/>
<evidence type="ECO:0000256" key="1">
    <source>
        <dbReference type="SAM" id="Coils"/>
    </source>
</evidence>
<feature type="compositionally biased region" description="Low complexity" evidence="2">
    <location>
        <begin position="177"/>
        <end position="190"/>
    </location>
</feature>
<keyword evidence="1" id="KW-0175">Coiled coil</keyword>
<sequence>MPLFLETNQPQLRWNPPPAEPRLIPPRLEDLLRHHRQREEQGHWGGSMRSASSKQARNTRTTIDDCSGPRPPELLSHKNDGARSISASAGEARRNLSSAAGGASAGQQSILAAYAGERIQQLASQAKQQQHKQTTNNSARQTVLLKTPHHLLKRRPKRKLAGSPQEDRAAVPAADRSSSNSSSSFSTSTTVLHQRERGGGTPPTPLCAPAGDKWNERFQELREFKAKMGHCNVPHSYKINAPLARWVKRQRHQYRILMQRYQEQEENQNEKERRQRQNTREVAILESQELLPMSTLVRLTSSGASSTATTNHSSSRSPISSGVTTRSTPAALAAPISSLTPERIEALQDLGFVWDVYRDCWQDKIGELRAYKEKHSNCDVPCRYAENPQLAIWVKCQRRQYKLYTEGRPSSITLERIRELEQMGFCWGMRTYKNRGGGSSLSSQSRDA</sequence>
<feature type="compositionally biased region" description="Low complexity" evidence="2">
    <location>
        <begin position="301"/>
        <end position="317"/>
    </location>
</feature>
<dbReference type="EMBL" id="HBHT01031448">
    <property type="protein sequence ID" value="CAD9983457.1"/>
    <property type="molecule type" value="Transcribed_RNA"/>
</dbReference>
<dbReference type="Gene3D" id="6.10.140.530">
    <property type="match status" value="2"/>
</dbReference>
<evidence type="ECO:0000256" key="2">
    <source>
        <dbReference type="SAM" id="MobiDB-lite"/>
    </source>
</evidence>
<feature type="domain" description="Helicase-associated" evidence="3">
    <location>
        <begin position="360"/>
        <end position="425"/>
    </location>
</feature>
<evidence type="ECO:0000313" key="4">
    <source>
        <dbReference type="EMBL" id="CAD9983457.1"/>
    </source>
</evidence>
<dbReference type="InterPro" id="IPR005114">
    <property type="entry name" value="Helicase_assoc"/>
</dbReference>